<name>A0A0G0MPS4_YANXG</name>
<sequence>MPKQEHDVRFDYAGFNGNRARYTCHSEGCNEATIVRQPHMDYEGRDRWAKLRKDFFEKHPCSVIKVV</sequence>
<reference evidence="1 2" key="1">
    <citation type="journal article" date="2015" name="Nature">
        <title>rRNA introns, odd ribosomes, and small enigmatic genomes across a large radiation of phyla.</title>
        <authorList>
            <person name="Brown C.T."/>
            <person name="Hug L.A."/>
            <person name="Thomas B.C."/>
            <person name="Sharon I."/>
            <person name="Castelle C.J."/>
            <person name="Singh A."/>
            <person name="Wilkins M.J."/>
            <person name="Williams K.H."/>
            <person name="Banfield J.F."/>
        </authorList>
    </citation>
    <scope>NUCLEOTIDE SEQUENCE [LARGE SCALE GENOMIC DNA]</scope>
    <source>
        <strain evidence="2">GW2011_GWA1_39_13</strain>
    </source>
</reference>
<evidence type="ECO:0000313" key="1">
    <source>
        <dbReference type="EMBL" id="KKR02441.1"/>
    </source>
</evidence>
<comment type="caution">
    <text evidence="1">The sequence shown here is derived from an EMBL/GenBank/DDBJ whole genome shotgun (WGS) entry which is preliminary data.</text>
</comment>
<dbReference type="EMBL" id="LBWF01000002">
    <property type="protein sequence ID" value="KKR02441.1"/>
    <property type="molecule type" value="Genomic_DNA"/>
</dbReference>
<gene>
    <name evidence="1" type="ORF">UT29_C0002G0003</name>
</gene>
<dbReference type="Proteomes" id="UP000034845">
    <property type="component" value="Unassembled WGS sequence"/>
</dbReference>
<accession>A0A0G0MPS4</accession>
<evidence type="ECO:0000313" key="2">
    <source>
        <dbReference type="Proteomes" id="UP000034845"/>
    </source>
</evidence>
<organism evidence="1 2">
    <name type="scientific">Yanofskybacteria sp. (strain GW2011_GWA1_39_13)</name>
    <dbReference type="NCBI Taxonomy" id="1619019"/>
    <lineage>
        <taxon>Bacteria</taxon>
        <taxon>Candidatus Yanofskyibacteriota</taxon>
    </lineage>
</organism>
<proteinExistence type="predicted"/>
<protein>
    <submittedName>
        <fullName evidence="1">Uncharacterized protein</fullName>
    </submittedName>
</protein>
<dbReference type="AlphaFoldDB" id="A0A0G0MPS4"/>